<gene>
    <name evidence="2" type="ORF">BU26DRAFT_274970</name>
</gene>
<proteinExistence type="predicted"/>
<evidence type="ECO:0000313" key="2">
    <source>
        <dbReference type="EMBL" id="KAF2251035.1"/>
    </source>
</evidence>
<dbReference type="AlphaFoldDB" id="A0A6A6IKA3"/>
<dbReference type="Proteomes" id="UP000800094">
    <property type="component" value="Unassembled WGS sequence"/>
</dbReference>
<protein>
    <submittedName>
        <fullName evidence="2">Uncharacterized protein</fullName>
    </submittedName>
</protein>
<evidence type="ECO:0000256" key="1">
    <source>
        <dbReference type="SAM" id="MobiDB-lite"/>
    </source>
</evidence>
<dbReference type="GeneID" id="54574761"/>
<keyword evidence="3" id="KW-1185">Reference proteome</keyword>
<dbReference type="RefSeq" id="XP_033686039.1">
    <property type="nucleotide sequence ID" value="XM_033821431.1"/>
</dbReference>
<feature type="region of interest" description="Disordered" evidence="1">
    <location>
        <begin position="1"/>
        <end position="28"/>
    </location>
</feature>
<evidence type="ECO:0000313" key="3">
    <source>
        <dbReference type="Proteomes" id="UP000800094"/>
    </source>
</evidence>
<dbReference type="EMBL" id="ML987193">
    <property type="protein sequence ID" value="KAF2251035.1"/>
    <property type="molecule type" value="Genomic_DNA"/>
</dbReference>
<accession>A0A6A6IKA3</accession>
<organism evidence="2 3">
    <name type="scientific">Trematosphaeria pertusa</name>
    <dbReference type="NCBI Taxonomy" id="390896"/>
    <lineage>
        <taxon>Eukaryota</taxon>
        <taxon>Fungi</taxon>
        <taxon>Dikarya</taxon>
        <taxon>Ascomycota</taxon>
        <taxon>Pezizomycotina</taxon>
        <taxon>Dothideomycetes</taxon>
        <taxon>Pleosporomycetidae</taxon>
        <taxon>Pleosporales</taxon>
        <taxon>Massarineae</taxon>
        <taxon>Trematosphaeriaceae</taxon>
        <taxon>Trematosphaeria</taxon>
    </lineage>
</organism>
<sequence>MAERRVETVEMDDTSGVGEKEDSPPLIHNNGKRCPADFRIDSALLAWWMCARHRHWRRSLQIELIKRISTQWRHLRHSTDRGLELGKAEPVASPEDLTTVPGVSRVLACARACALLRASYLMSSIDAGNRRQTQPSQNQLERSTALYKSRALAPPCV</sequence>
<reference evidence="2" key="1">
    <citation type="journal article" date="2020" name="Stud. Mycol.">
        <title>101 Dothideomycetes genomes: a test case for predicting lifestyles and emergence of pathogens.</title>
        <authorList>
            <person name="Haridas S."/>
            <person name="Albert R."/>
            <person name="Binder M."/>
            <person name="Bloem J."/>
            <person name="Labutti K."/>
            <person name="Salamov A."/>
            <person name="Andreopoulos B."/>
            <person name="Baker S."/>
            <person name="Barry K."/>
            <person name="Bills G."/>
            <person name="Bluhm B."/>
            <person name="Cannon C."/>
            <person name="Castanera R."/>
            <person name="Culley D."/>
            <person name="Daum C."/>
            <person name="Ezra D."/>
            <person name="Gonzalez J."/>
            <person name="Henrissat B."/>
            <person name="Kuo A."/>
            <person name="Liang C."/>
            <person name="Lipzen A."/>
            <person name="Lutzoni F."/>
            <person name="Magnuson J."/>
            <person name="Mondo S."/>
            <person name="Nolan M."/>
            <person name="Ohm R."/>
            <person name="Pangilinan J."/>
            <person name="Park H.-J."/>
            <person name="Ramirez L."/>
            <person name="Alfaro M."/>
            <person name="Sun H."/>
            <person name="Tritt A."/>
            <person name="Yoshinaga Y."/>
            <person name="Zwiers L.-H."/>
            <person name="Turgeon B."/>
            <person name="Goodwin S."/>
            <person name="Spatafora J."/>
            <person name="Crous P."/>
            <person name="Grigoriev I."/>
        </authorList>
    </citation>
    <scope>NUCLEOTIDE SEQUENCE</scope>
    <source>
        <strain evidence="2">CBS 122368</strain>
    </source>
</reference>
<name>A0A6A6IKA3_9PLEO</name>